<dbReference type="Proteomes" id="UP000070565">
    <property type="component" value="Unassembled WGS sequence"/>
</dbReference>
<gene>
    <name evidence="3" type="ORF">AKJ45_00285</name>
</gene>
<dbReference type="EMBL" id="LHXZ01000002">
    <property type="protein sequence ID" value="KXB03844.1"/>
    <property type="molecule type" value="Genomic_DNA"/>
</dbReference>
<evidence type="ECO:0000259" key="2">
    <source>
        <dbReference type="Pfam" id="PF01609"/>
    </source>
</evidence>
<dbReference type="GO" id="GO:0004803">
    <property type="term" value="F:transposase activity"/>
    <property type="evidence" value="ECO:0007669"/>
    <property type="project" value="InterPro"/>
</dbReference>
<name>A0A133VBT1_9EURY</name>
<dbReference type="Pfam" id="PF01609">
    <property type="entry name" value="DDE_Tnp_1"/>
    <property type="match status" value="1"/>
</dbReference>
<keyword evidence="4" id="KW-1185">Reference proteome</keyword>
<feature type="domain" description="Transposase IS4-like" evidence="2">
    <location>
        <begin position="102"/>
        <end position="268"/>
    </location>
</feature>
<evidence type="ECO:0000313" key="3">
    <source>
        <dbReference type="EMBL" id="KXB03844.1"/>
    </source>
</evidence>
<comment type="caution">
    <text evidence="3">The sequence shown here is derived from an EMBL/GenBank/DDBJ whole genome shotgun (WGS) entry which is preliminary data.</text>
</comment>
<reference evidence="3 4" key="1">
    <citation type="journal article" date="2016" name="Sci. Rep.">
        <title>Metabolic traits of an uncultured archaeal lineage -MSBL1- from brine pools of the Red Sea.</title>
        <authorList>
            <person name="Mwirichia R."/>
            <person name="Alam I."/>
            <person name="Rashid M."/>
            <person name="Vinu M."/>
            <person name="Ba-Alawi W."/>
            <person name="Anthony Kamau A."/>
            <person name="Kamanda Ngugi D."/>
            <person name="Goker M."/>
            <person name="Klenk H.P."/>
            <person name="Bajic V."/>
            <person name="Stingl U."/>
        </authorList>
    </citation>
    <scope>NUCLEOTIDE SEQUENCE [LARGE SCALE GENOMIC DNA]</scope>
    <source>
        <strain evidence="3">SCGC-AAA261F19</strain>
    </source>
</reference>
<sequence>MVDRAVVRLGLNEADVKGRGRPPYPPGDLAKGVLIQQYFGVSNRVAEGFVDLFKEKLGIEESFSYKTLERAYDYPHVALILMEVFKMTQEPVKDKETKFTPDGTGIPNSIKGNWEKDSRNGEDADGFTKMISMFGTTYHFVSAVRFPDNPHAHESPYFESLLEETAETYSSIDQVSGDSAYLSRDNCDLVKSVGGTPRFYPKEGITLKRKGSWAWTEMLFDLMVDPQRWLREYHVRSSAESGFSIFTRDFLAPLRKRIHRRRKTEAFARTCDYNLKQAC</sequence>
<dbReference type="InterPro" id="IPR002559">
    <property type="entry name" value="Transposase_11"/>
</dbReference>
<dbReference type="GO" id="GO:0003677">
    <property type="term" value="F:DNA binding"/>
    <property type="evidence" value="ECO:0007669"/>
    <property type="project" value="InterPro"/>
</dbReference>
<protein>
    <recommendedName>
        <fullName evidence="2">Transposase IS4-like domain-containing protein</fullName>
    </recommendedName>
</protein>
<accession>A0A133VBT1</accession>
<evidence type="ECO:0000256" key="1">
    <source>
        <dbReference type="SAM" id="MobiDB-lite"/>
    </source>
</evidence>
<organism evidence="3 4">
    <name type="scientific">candidate division MSBL1 archaeon SCGC-AAA261F19</name>
    <dbReference type="NCBI Taxonomy" id="1698275"/>
    <lineage>
        <taxon>Archaea</taxon>
        <taxon>Methanobacteriati</taxon>
        <taxon>Methanobacteriota</taxon>
        <taxon>candidate division MSBL1</taxon>
    </lineage>
</organism>
<evidence type="ECO:0000313" key="4">
    <source>
        <dbReference type="Proteomes" id="UP000070565"/>
    </source>
</evidence>
<dbReference type="GO" id="GO:0006313">
    <property type="term" value="P:DNA transposition"/>
    <property type="evidence" value="ECO:0007669"/>
    <property type="project" value="InterPro"/>
</dbReference>
<feature type="region of interest" description="Disordered" evidence="1">
    <location>
        <begin position="95"/>
        <end position="118"/>
    </location>
</feature>
<proteinExistence type="predicted"/>
<dbReference type="AlphaFoldDB" id="A0A133VBT1"/>